<evidence type="ECO:0000256" key="5">
    <source>
        <dbReference type="ARBA" id="ARBA00022989"/>
    </source>
</evidence>
<feature type="transmembrane region" description="Helical" evidence="7">
    <location>
        <begin position="296"/>
        <end position="320"/>
    </location>
</feature>
<comment type="caution">
    <text evidence="9">The sequence shown here is derived from an EMBL/GenBank/DDBJ whole genome shotgun (WGS) entry which is preliminary data.</text>
</comment>
<evidence type="ECO:0000259" key="8">
    <source>
        <dbReference type="Pfam" id="PF03600"/>
    </source>
</evidence>
<feature type="transmembrane region" description="Helical" evidence="7">
    <location>
        <begin position="143"/>
        <end position="167"/>
    </location>
</feature>
<feature type="transmembrane region" description="Helical" evidence="7">
    <location>
        <begin position="265"/>
        <end position="284"/>
    </location>
</feature>
<organism evidence="9 10">
    <name type="scientific">Hungatella hathewayi</name>
    <dbReference type="NCBI Taxonomy" id="154046"/>
    <lineage>
        <taxon>Bacteria</taxon>
        <taxon>Bacillati</taxon>
        <taxon>Bacillota</taxon>
        <taxon>Clostridia</taxon>
        <taxon>Lachnospirales</taxon>
        <taxon>Lachnospiraceae</taxon>
        <taxon>Hungatella</taxon>
    </lineage>
</organism>
<evidence type="ECO:0000256" key="2">
    <source>
        <dbReference type="ARBA" id="ARBA00022448"/>
    </source>
</evidence>
<evidence type="ECO:0000256" key="4">
    <source>
        <dbReference type="ARBA" id="ARBA00022737"/>
    </source>
</evidence>
<feature type="transmembrane region" description="Helical" evidence="7">
    <location>
        <begin position="332"/>
        <end position="349"/>
    </location>
</feature>
<dbReference type="GO" id="GO:0055085">
    <property type="term" value="P:transmembrane transport"/>
    <property type="evidence" value="ECO:0007669"/>
    <property type="project" value="InterPro"/>
</dbReference>
<name>A0A3E4TUM9_9FIRM</name>
<feature type="transmembrane region" description="Helical" evidence="7">
    <location>
        <begin position="187"/>
        <end position="205"/>
    </location>
</feature>
<evidence type="ECO:0000256" key="6">
    <source>
        <dbReference type="ARBA" id="ARBA00023136"/>
    </source>
</evidence>
<keyword evidence="5 7" id="KW-1133">Transmembrane helix</keyword>
<proteinExistence type="predicted"/>
<reference evidence="9 10" key="1">
    <citation type="submission" date="2018-08" db="EMBL/GenBank/DDBJ databases">
        <title>A genome reference for cultivated species of the human gut microbiota.</title>
        <authorList>
            <person name="Zou Y."/>
            <person name="Xue W."/>
            <person name="Luo G."/>
        </authorList>
    </citation>
    <scope>NUCLEOTIDE SEQUENCE [LARGE SCALE GENOMIC DNA]</scope>
    <source>
        <strain evidence="9 10">TF05-11AC</strain>
    </source>
</reference>
<dbReference type="PANTHER" id="PTHR43652">
    <property type="entry name" value="BASIC AMINO ACID ANTIPORTER YFCC-RELATED"/>
    <property type="match status" value="1"/>
</dbReference>
<dbReference type="PANTHER" id="PTHR43652:SF2">
    <property type="entry name" value="BASIC AMINO ACID ANTIPORTER YFCC-RELATED"/>
    <property type="match status" value="1"/>
</dbReference>
<keyword evidence="6 7" id="KW-0472">Membrane</keyword>
<feature type="transmembrane region" description="Helical" evidence="7">
    <location>
        <begin position="356"/>
        <end position="373"/>
    </location>
</feature>
<dbReference type="InterPro" id="IPR004680">
    <property type="entry name" value="Cit_transptr-like_dom"/>
</dbReference>
<dbReference type="InterPro" id="IPR051679">
    <property type="entry name" value="DASS-Related_Transporters"/>
</dbReference>
<evidence type="ECO:0000256" key="7">
    <source>
        <dbReference type="SAM" id="Phobius"/>
    </source>
</evidence>
<dbReference type="RefSeq" id="WP_117623934.1">
    <property type="nucleotide sequence ID" value="NZ_QRQF01000035.1"/>
</dbReference>
<comment type="subcellular location">
    <subcellularLocation>
        <location evidence="1">Membrane</location>
        <topology evidence="1">Multi-pass membrane protein</topology>
    </subcellularLocation>
</comment>
<gene>
    <name evidence="9" type="ORF">DXC39_28255</name>
</gene>
<evidence type="ECO:0000313" key="10">
    <source>
        <dbReference type="Proteomes" id="UP000261257"/>
    </source>
</evidence>
<evidence type="ECO:0000256" key="3">
    <source>
        <dbReference type="ARBA" id="ARBA00022692"/>
    </source>
</evidence>
<dbReference type="Pfam" id="PF03600">
    <property type="entry name" value="CitMHS"/>
    <property type="match status" value="1"/>
</dbReference>
<dbReference type="Proteomes" id="UP000261257">
    <property type="component" value="Unassembled WGS sequence"/>
</dbReference>
<feature type="transmembrane region" description="Helical" evidence="7">
    <location>
        <begin position="90"/>
        <end position="108"/>
    </location>
</feature>
<dbReference type="GO" id="GO:0005886">
    <property type="term" value="C:plasma membrane"/>
    <property type="evidence" value="ECO:0007669"/>
    <property type="project" value="TreeGrafter"/>
</dbReference>
<keyword evidence="3 7" id="KW-0812">Transmembrane</keyword>
<dbReference type="AlphaFoldDB" id="A0A3E4TUM9"/>
<feature type="transmembrane region" description="Helical" evidence="7">
    <location>
        <begin position="418"/>
        <end position="437"/>
    </location>
</feature>
<protein>
    <recommendedName>
        <fullName evidence="8">Citrate transporter-like domain-containing protein</fullName>
    </recommendedName>
</protein>
<keyword evidence="2" id="KW-0813">Transport</keyword>
<sequence length="440" mass="47340">MSTLTICLLICVLTIAGFIWGKWTMATVSLCSMILFIMTGCIEPNAALANFGNTNGIMLMSMFVVAAGFRRTQFVHTVSYSVNRLAQGSIRKIMAAYIIITIILAQFIQSPVVVFGIMSPMLAATCAEINISPSKVMYPLGIAAIATCSAFPLGSGATVFAELNAYLEANGYTEYMVGLTDPMKCRLPLVLVCAVYCIFFAMKLAPEKPVVGIEASSEGRKDQEKEKLPPFQERSGYLIFIAVTVALIFQQQLNNILISVSAVGITTWQICFIGALLVVITGVLTPREATEAMPVWMYLLLVGSLTMGGALQATGAGNVIGDVLAGIVGKLGNPYLIGMVFFIVPFLLTQFMQNRTVMMVFIPIAILACKSMGANPVGVIILVQAACLTAFMTPMATPAVPQYMAAGGYDLKCVLKQSVIPCVLFCLISVFWTMTVIPMF</sequence>
<feature type="domain" description="Citrate transporter-like" evidence="8">
    <location>
        <begin position="16"/>
        <end position="354"/>
    </location>
</feature>
<dbReference type="EMBL" id="QSSQ01000047">
    <property type="protein sequence ID" value="RGL95121.1"/>
    <property type="molecule type" value="Genomic_DNA"/>
</dbReference>
<evidence type="ECO:0000313" key="9">
    <source>
        <dbReference type="EMBL" id="RGL95121.1"/>
    </source>
</evidence>
<feature type="transmembrane region" description="Helical" evidence="7">
    <location>
        <begin position="235"/>
        <end position="253"/>
    </location>
</feature>
<accession>A0A3E4TUM9</accession>
<keyword evidence="4" id="KW-0677">Repeat</keyword>
<feature type="transmembrane region" description="Helical" evidence="7">
    <location>
        <begin position="47"/>
        <end position="69"/>
    </location>
</feature>
<evidence type="ECO:0000256" key="1">
    <source>
        <dbReference type="ARBA" id="ARBA00004141"/>
    </source>
</evidence>